<dbReference type="Pfam" id="PF04397">
    <property type="entry name" value="LytTR"/>
    <property type="match status" value="1"/>
</dbReference>
<evidence type="ECO:0000256" key="1">
    <source>
        <dbReference type="SAM" id="Phobius"/>
    </source>
</evidence>
<dbReference type="InterPro" id="IPR007492">
    <property type="entry name" value="LytTR_DNA-bd_dom"/>
</dbReference>
<organism evidence="3 4">
    <name type="scientific">Sphingobacterium kitahiroshimense</name>
    <dbReference type="NCBI Taxonomy" id="470446"/>
    <lineage>
        <taxon>Bacteria</taxon>
        <taxon>Pseudomonadati</taxon>
        <taxon>Bacteroidota</taxon>
        <taxon>Sphingobacteriia</taxon>
        <taxon>Sphingobacteriales</taxon>
        <taxon>Sphingobacteriaceae</taxon>
        <taxon>Sphingobacterium</taxon>
    </lineage>
</organism>
<dbReference type="EMBL" id="JBDJNQ010000004">
    <property type="protein sequence ID" value="MEN5377698.1"/>
    <property type="molecule type" value="Genomic_DNA"/>
</dbReference>
<dbReference type="GO" id="GO:0003677">
    <property type="term" value="F:DNA binding"/>
    <property type="evidence" value="ECO:0007669"/>
    <property type="project" value="UniProtKB-KW"/>
</dbReference>
<keyword evidence="4" id="KW-1185">Reference proteome</keyword>
<feature type="domain" description="HTH LytTR-type" evidence="2">
    <location>
        <begin position="181"/>
        <end position="282"/>
    </location>
</feature>
<evidence type="ECO:0000313" key="4">
    <source>
        <dbReference type="Proteomes" id="UP001409291"/>
    </source>
</evidence>
<proteinExistence type="predicted"/>
<keyword evidence="1" id="KW-0472">Membrane</keyword>
<evidence type="ECO:0000313" key="3">
    <source>
        <dbReference type="EMBL" id="MEN5377698.1"/>
    </source>
</evidence>
<feature type="transmembrane region" description="Helical" evidence="1">
    <location>
        <begin position="114"/>
        <end position="135"/>
    </location>
</feature>
<evidence type="ECO:0000259" key="2">
    <source>
        <dbReference type="SMART" id="SM00850"/>
    </source>
</evidence>
<comment type="caution">
    <text evidence="3">The sequence shown here is derived from an EMBL/GenBank/DDBJ whole genome shotgun (WGS) entry which is preliminary data.</text>
</comment>
<gene>
    <name evidence="3" type="ORF">ABE541_10525</name>
</gene>
<dbReference type="Proteomes" id="UP001409291">
    <property type="component" value="Unassembled WGS sequence"/>
</dbReference>
<dbReference type="RefSeq" id="WP_346581236.1">
    <property type="nucleotide sequence ID" value="NZ_JBDJLH010000002.1"/>
</dbReference>
<keyword evidence="1" id="KW-1133">Transmembrane helix</keyword>
<feature type="transmembrane region" description="Helical" evidence="1">
    <location>
        <begin position="49"/>
        <end position="70"/>
    </location>
</feature>
<accession>A0ABV0BU03</accession>
<feature type="transmembrane region" description="Helical" evidence="1">
    <location>
        <begin position="16"/>
        <end position="37"/>
    </location>
</feature>
<feature type="transmembrane region" description="Helical" evidence="1">
    <location>
        <begin position="82"/>
        <end position="102"/>
    </location>
</feature>
<dbReference type="Gene3D" id="2.40.50.1020">
    <property type="entry name" value="LytTr DNA-binding domain"/>
    <property type="match status" value="1"/>
</dbReference>
<keyword evidence="1" id="KW-0812">Transmembrane</keyword>
<name>A0ABV0BU03_9SPHI</name>
<sequence>MTLSTLYPESRSGKEIILTSSLVGISFYILLIVYQPFGTSQFEHTSKYLLLAPYVIITTFSFYIVNFLSMQWKKKWTTGREILKIFLILFLISIFAYFYNTLFLSKVQLSFENFLYMFAYSAAIGTPVSCIYILARYIYLSNESQFNEEGENYEKENITETYRHFDIESNLKLCVVSEYSNFYKEIAVEDFVFAEAADNYCVLHFYENDILKNEIIRISLTKLLSQIQCDTIRKVHRSLIVNLKKVTKFKGNTSGYRITLKNINRELTVSRNYVSSVIPLLKEFAVRP</sequence>
<protein>
    <submittedName>
        <fullName evidence="3">LytTR family DNA-binding domain-containing protein</fullName>
    </submittedName>
</protein>
<dbReference type="SMART" id="SM00850">
    <property type="entry name" value="LytTR"/>
    <property type="match status" value="1"/>
</dbReference>
<keyword evidence="3" id="KW-0238">DNA-binding</keyword>
<reference evidence="3 4" key="1">
    <citation type="submission" date="2024-04" db="EMBL/GenBank/DDBJ databases">
        <title>WGS of bacteria from Torrens River.</title>
        <authorList>
            <person name="Wyrsch E.R."/>
            <person name="Drigo B."/>
        </authorList>
    </citation>
    <scope>NUCLEOTIDE SEQUENCE [LARGE SCALE GENOMIC DNA]</scope>
    <source>
        <strain evidence="3 4">TWI391</strain>
    </source>
</reference>